<dbReference type="OrthoDB" id="1440700at2"/>
<dbReference type="KEGG" id="aue:C5O00_01035"/>
<protein>
    <recommendedName>
        <fullName evidence="4">DUF1579 domain-containing protein</fullName>
    </recommendedName>
</protein>
<evidence type="ECO:0000313" key="2">
    <source>
        <dbReference type="EMBL" id="AVI49823.1"/>
    </source>
</evidence>
<dbReference type="AlphaFoldDB" id="A0A2S0HUH5"/>
<feature type="chain" id="PRO_5015540328" description="DUF1579 domain-containing protein" evidence="1">
    <location>
        <begin position="19"/>
        <end position="174"/>
    </location>
</feature>
<organism evidence="2 3">
    <name type="scientific">Pukyongia salina</name>
    <dbReference type="NCBI Taxonomy" id="2094025"/>
    <lineage>
        <taxon>Bacteria</taxon>
        <taxon>Pseudomonadati</taxon>
        <taxon>Bacteroidota</taxon>
        <taxon>Flavobacteriia</taxon>
        <taxon>Flavobacteriales</taxon>
        <taxon>Flavobacteriaceae</taxon>
        <taxon>Pukyongia</taxon>
    </lineage>
</organism>
<evidence type="ECO:0008006" key="4">
    <source>
        <dbReference type="Google" id="ProtNLM"/>
    </source>
</evidence>
<evidence type="ECO:0000313" key="3">
    <source>
        <dbReference type="Proteomes" id="UP000238442"/>
    </source>
</evidence>
<sequence length="174" mass="20199">MKKLSIILIIFITSLATAQEKKIPEWFLNDLEESIGTWIADNKNYVSENEPFTHYGIEWSWGLGKTTMKGRLFGLIDGEEQGDFWEFRQYWDNVNEVAVVEQFGNGGMIGLGSLHPIDEYTTESVQTFSLPNGNSWKDRHISIRKKTELITTSYKMDSEGKWVENRTYSWTKKN</sequence>
<accession>A0A2S0HUH5</accession>
<evidence type="ECO:0000256" key="1">
    <source>
        <dbReference type="SAM" id="SignalP"/>
    </source>
</evidence>
<dbReference type="EMBL" id="CP027062">
    <property type="protein sequence ID" value="AVI49823.1"/>
    <property type="molecule type" value="Genomic_DNA"/>
</dbReference>
<feature type="signal peptide" evidence="1">
    <location>
        <begin position="1"/>
        <end position="18"/>
    </location>
</feature>
<dbReference type="RefSeq" id="WP_105214141.1">
    <property type="nucleotide sequence ID" value="NZ_CP027062.1"/>
</dbReference>
<name>A0A2S0HUH5_9FLAO</name>
<keyword evidence="3" id="KW-1185">Reference proteome</keyword>
<proteinExistence type="predicted"/>
<keyword evidence="1" id="KW-0732">Signal</keyword>
<dbReference type="Proteomes" id="UP000238442">
    <property type="component" value="Chromosome"/>
</dbReference>
<reference evidence="2 3" key="1">
    <citation type="submission" date="2018-02" db="EMBL/GenBank/DDBJ databases">
        <title>Genomic analysis of the strain RR4-38 isolated from a seawater recirculating aquaculture system.</title>
        <authorList>
            <person name="Kim Y.-S."/>
            <person name="Jang Y.H."/>
            <person name="Kim K.-H."/>
        </authorList>
    </citation>
    <scope>NUCLEOTIDE SEQUENCE [LARGE SCALE GENOMIC DNA]</scope>
    <source>
        <strain evidence="2 3">RR4-38</strain>
    </source>
</reference>
<gene>
    <name evidence="2" type="ORF">C5O00_01035</name>
</gene>